<name>A0ABW1KVH0_9PROT</name>
<comment type="caution">
    <text evidence="3">The sequence shown here is derived from an EMBL/GenBank/DDBJ whole genome shotgun (WGS) entry which is preliminary data.</text>
</comment>
<proteinExistence type="predicted"/>
<evidence type="ECO:0000256" key="1">
    <source>
        <dbReference type="SAM" id="SignalP"/>
    </source>
</evidence>
<dbReference type="InterPro" id="IPR032710">
    <property type="entry name" value="NTF2-like_dom_sf"/>
</dbReference>
<feature type="signal peptide" evidence="1">
    <location>
        <begin position="1"/>
        <end position="20"/>
    </location>
</feature>
<sequence>MKKVLATLVAVATLISSALAGPLDEMLDADRDFAAMAKAEGVPAAFAAYAADDVRMFPEGGAPYQGRDKLIERFSTWPEGATLSWAPMDGVAASSGDFGYTWGTYIFTAQSEDGETSSYGKYVSIWRKESDGWKFIVDIGNSGPTPENSAPEKAD</sequence>
<dbReference type="RefSeq" id="WP_379882651.1">
    <property type="nucleotide sequence ID" value="NZ_JBHPON010000002.1"/>
</dbReference>
<dbReference type="Gene3D" id="3.10.450.50">
    <property type="match status" value="1"/>
</dbReference>
<feature type="domain" description="DUF4440" evidence="2">
    <location>
        <begin position="37"/>
        <end position="134"/>
    </location>
</feature>
<dbReference type="Proteomes" id="UP001596116">
    <property type="component" value="Unassembled WGS sequence"/>
</dbReference>
<organism evidence="3 4">
    <name type="scientific">Hyphococcus aureus</name>
    <dbReference type="NCBI Taxonomy" id="2666033"/>
    <lineage>
        <taxon>Bacteria</taxon>
        <taxon>Pseudomonadati</taxon>
        <taxon>Pseudomonadota</taxon>
        <taxon>Alphaproteobacteria</taxon>
        <taxon>Parvularculales</taxon>
        <taxon>Parvularculaceae</taxon>
        <taxon>Hyphococcus</taxon>
    </lineage>
</organism>
<accession>A0ABW1KVH0</accession>
<protein>
    <submittedName>
        <fullName evidence="3">YybH family protein</fullName>
    </submittedName>
</protein>
<gene>
    <name evidence="3" type="ORF">ACFMB1_11240</name>
</gene>
<dbReference type="EMBL" id="JBHPON010000002">
    <property type="protein sequence ID" value="MFC6036121.1"/>
    <property type="molecule type" value="Genomic_DNA"/>
</dbReference>
<dbReference type="Pfam" id="PF14534">
    <property type="entry name" value="DUF4440"/>
    <property type="match status" value="1"/>
</dbReference>
<reference evidence="3 4" key="1">
    <citation type="submission" date="2024-09" db="EMBL/GenBank/DDBJ databases">
        <authorList>
            <person name="Zhang Z.-H."/>
        </authorList>
    </citation>
    <scope>NUCLEOTIDE SEQUENCE [LARGE SCALE GENOMIC DNA]</scope>
    <source>
        <strain evidence="3 4">HHTR114</strain>
    </source>
</reference>
<keyword evidence="1" id="KW-0732">Signal</keyword>
<evidence type="ECO:0000313" key="4">
    <source>
        <dbReference type="Proteomes" id="UP001596116"/>
    </source>
</evidence>
<evidence type="ECO:0000313" key="3">
    <source>
        <dbReference type="EMBL" id="MFC6036121.1"/>
    </source>
</evidence>
<evidence type="ECO:0000259" key="2">
    <source>
        <dbReference type="Pfam" id="PF14534"/>
    </source>
</evidence>
<keyword evidence="4" id="KW-1185">Reference proteome</keyword>
<dbReference type="SUPFAM" id="SSF54427">
    <property type="entry name" value="NTF2-like"/>
    <property type="match status" value="1"/>
</dbReference>
<dbReference type="InterPro" id="IPR027843">
    <property type="entry name" value="DUF4440"/>
</dbReference>
<feature type="chain" id="PRO_5045338768" evidence="1">
    <location>
        <begin position="21"/>
        <end position="155"/>
    </location>
</feature>